<organism evidence="1 2">
    <name type="scientific">Zonotrichia albicollis</name>
    <name type="common">White-throated sparrow</name>
    <name type="synonym">Fringilla albicollis</name>
    <dbReference type="NCBI Taxonomy" id="44394"/>
    <lineage>
        <taxon>Eukaryota</taxon>
        <taxon>Metazoa</taxon>
        <taxon>Chordata</taxon>
        <taxon>Craniata</taxon>
        <taxon>Vertebrata</taxon>
        <taxon>Euteleostomi</taxon>
        <taxon>Archelosauria</taxon>
        <taxon>Archosauria</taxon>
        <taxon>Dinosauria</taxon>
        <taxon>Saurischia</taxon>
        <taxon>Theropoda</taxon>
        <taxon>Coelurosauria</taxon>
        <taxon>Aves</taxon>
        <taxon>Neognathae</taxon>
        <taxon>Neoaves</taxon>
        <taxon>Telluraves</taxon>
        <taxon>Australaves</taxon>
        <taxon>Passeriformes</taxon>
        <taxon>Passerellidae</taxon>
        <taxon>Zonotrichia</taxon>
    </lineage>
</organism>
<accession>A0A8D2QHK1</accession>
<protein>
    <submittedName>
        <fullName evidence="1">Uncharacterized protein</fullName>
    </submittedName>
</protein>
<name>A0A8D2QHK1_ZONAL</name>
<dbReference type="Proteomes" id="UP000694413">
    <property type="component" value="Unassembled WGS sequence"/>
</dbReference>
<dbReference type="AlphaFoldDB" id="A0A8D2QHK1"/>
<evidence type="ECO:0000313" key="2">
    <source>
        <dbReference type="Proteomes" id="UP000694413"/>
    </source>
</evidence>
<sequence length="74" mass="8307">MTPGAADCHQQFDPCSACPTCVWHPAVFQWQPGGHHEEVVELHVHLDGAIRPETILYFAWVALPALLPWAFECQ</sequence>
<reference evidence="1" key="2">
    <citation type="submission" date="2025-09" db="UniProtKB">
        <authorList>
            <consortium name="Ensembl"/>
        </authorList>
    </citation>
    <scope>IDENTIFICATION</scope>
</reference>
<keyword evidence="2" id="KW-1185">Reference proteome</keyword>
<evidence type="ECO:0000313" key="1">
    <source>
        <dbReference type="Ensembl" id="ENSZALP00000017371.1"/>
    </source>
</evidence>
<proteinExistence type="predicted"/>
<reference evidence="1" key="1">
    <citation type="submission" date="2025-08" db="UniProtKB">
        <authorList>
            <consortium name="Ensembl"/>
        </authorList>
    </citation>
    <scope>IDENTIFICATION</scope>
</reference>
<dbReference type="Ensembl" id="ENSZALT00000023135.1">
    <property type="protein sequence ID" value="ENSZALP00000017371.1"/>
    <property type="gene ID" value="ENSZALG00000014038.1"/>
</dbReference>